<dbReference type="Pfam" id="PF07470">
    <property type="entry name" value="Glyco_hydro_88"/>
    <property type="match status" value="1"/>
</dbReference>
<dbReference type="GO" id="GO:0102211">
    <property type="term" value="F:unsaturated rhamnogalacturonyl hydrolase activity"/>
    <property type="evidence" value="ECO:0007669"/>
    <property type="project" value="UniProtKB-EC"/>
</dbReference>
<dbReference type="PANTHER" id="PTHR33886">
    <property type="entry name" value="UNSATURATED RHAMNOGALACTURONAN HYDROLASE (EUROFUNG)"/>
    <property type="match status" value="1"/>
</dbReference>
<accession>A0A1V4IZK0</accession>
<dbReference type="GO" id="GO:0005975">
    <property type="term" value="P:carbohydrate metabolic process"/>
    <property type="evidence" value="ECO:0007669"/>
    <property type="project" value="InterPro"/>
</dbReference>
<name>A0A1V4IZK0_9CLOT</name>
<evidence type="ECO:0000256" key="1">
    <source>
        <dbReference type="ARBA" id="ARBA00022801"/>
    </source>
</evidence>
<keyword evidence="3" id="KW-1185">Reference proteome</keyword>
<comment type="caution">
    <text evidence="2">The sequence shown here is derived from an EMBL/GenBank/DDBJ whole genome shotgun (WGS) entry which is preliminary data.</text>
</comment>
<dbReference type="InterPro" id="IPR010905">
    <property type="entry name" value="Glyco_hydro_88"/>
</dbReference>
<dbReference type="InterPro" id="IPR008928">
    <property type="entry name" value="6-hairpin_glycosidase_sf"/>
</dbReference>
<organism evidence="2 3">
    <name type="scientific">Clostridium oryzae</name>
    <dbReference type="NCBI Taxonomy" id="1450648"/>
    <lineage>
        <taxon>Bacteria</taxon>
        <taxon>Bacillati</taxon>
        <taxon>Bacillota</taxon>
        <taxon>Clostridia</taxon>
        <taxon>Eubacteriales</taxon>
        <taxon>Clostridiaceae</taxon>
        <taxon>Clostridium</taxon>
    </lineage>
</organism>
<protein>
    <submittedName>
        <fullName evidence="2">Unsaturated rhamnogalacturonyl hydrolase YesR</fullName>
        <ecNumber evidence="2">3.2.1.172</ecNumber>
    </submittedName>
</protein>
<dbReference type="Proteomes" id="UP000190080">
    <property type="component" value="Unassembled WGS sequence"/>
</dbReference>
<dbReference type="RefSeq" id="WP_242954292.1">
    <property type="nucleotide sequence ID" value="NZ_MZGV01000001.1"/>
</dbReference>
<dbReference type="Gene3D" id="1.50.10.10">
    <property type="match status" value="1"/>
</dbReference>
<dbReference type="PANTHER" id="PTHR33886:SF8">
    <property type="entry name" value="UNSATURATED RHAMNOGALACTURONAN HYDROLASE (EUROFUNG)"/>
    <property type="match status" value="1"/>
</dbReference>
<evidence type="ECO:0000313" key="2">
    <source>
        <dbReference type="EMBL" id="OPJ65260.1"/>
    </source>
</evidence>
<dbReference type="AlphaFoldDB" id="A0A1V4IZK0"/>
<keyword evidence="1 2" id="KW-0378">Hydrolase</keyword>
<gene>
    <name evidence="2" type="primary">yesR_1</name>
    <name evidence="2" type="ORF">CLORY_02600</name>
</gene>
<dbReference type="InterPro" id="IPR052043">
    <property type="entry name" value="PolySaccharide_Degr_Enz"/>
</dbReference>
<dbReference type="InterPro" id="IPR012341">
    <property type="entry name" value="6hp_glycosidase-like_sf"/>
</dbReference>
<sequence>MKLNYDKEEILRVIDNIVKKTMTMDLTWDWPCGVAYYGVTRAYKATGNKQYLDMLKKWTEEYIELGLPDWTINTCAMGHMLITLYEETSEQNYWDIIMSKVDYIRNRAARFGDKVLEHLDFPEQAWADTLFMAAFFLLRVGVKLKDEEMINDALNQYYCHIKYLQNSSTSLWYHGYDNVKGSIKVSSNR</sequence>
<proteinExistence type="predicted"/>
<dbReference type="STRING" id="1450648.CLORY_02600"/>
<reference evidence="2 3" key="1">
    <citation type="submission" date="2017-03" db="EMBL/GenBank/DDBJ databases">
        <title>Genome sequence of Clostridium oryzae DSM 28571.</title>
        <authorList>
            <person name="Poehlein A."/>
            <person name="Daniel R."/>
        </authorList>
    </citation>
    <scope>NUCLEOTIDE SEQUENCE [LARGE SCALE GENOMIC DNA]</scope>
    <source>
        <strain evidence="2 3">DSM 28571</strain>
    </source>
</reference>
<dbReference type="SUPFAM" id="SSF48208">
    <property type="entry name" value="Six-hairpin glycosidases"/>
    <property type="match status" value="1"/>
</dbReference>
<evidence type="ECO:0000313" key="3">
    <source>
        <dbReference type="Proteomes" id="UP000190080"/>
    </source>
</evidence>
<keyword evidence="2" id="KW-0326">Glycosidase</keyword>
<dbReference type="EC" id="3.2.1.172" evidence="2"/>
<dbReference type="EMBL" id="MZGV01000001">
    <property type="protein sequence ID" value="OPJ65260.1"/>
    <property type="molecule type" value="Genomic_DNA"/>
</dbReference>